<feature type="compositionally biased region" description="Basic and acidic residues" evidence="1">
    <location>
        <begin position="346"/>
        <end position="358"/>
    </location>
</feature>
<dbReference type="Proteomes" id="UP001482520">
    <property type="component" value="Unassembled WGS sequence"/>
</dbReference>
<feature type="transmembrane region" description="Helical" evidence="2">
    <location>
        <begin position="155"/>
        <end position="177"/>
    </location>
</feature>
<feature type="region of interest" description="Disordered" evidence="1">
    <location>
        <begin position="346"/>
        <end position="365"/>
    </location>
</feature>
<feature type="region of interest" description="Disordered" evidence="1">
    <location>
        <begin position="1"/>
        <end position="38"/>
    </location>
</feature>
<feature type="transmembrane region" description="Helical" evidence="2">
    <location>
        <begin position="75"/>
        <end position="93"/>
    </location>
</feature>
<comment type="caution">
    <text evidence="3">The sequence shown here is derived from an EMBL/GenBank/DDBJ whole genome shotgun (WGS) entry which is preliminary data.</text>
</comment>
<feature type="compositionally biased region" description="Low complexity" evidence="1">
    <location>
        <begin position="10"/>
        <end position="33"/>
    </location>
</feature>
<keyword evidence="4" id="KW-1185">Reference proteome</keyword>
<proteinExistence type="predicted"/>
<evidence type="ECO:0000313" key="4">
    <source>
        <dbReference type="Proteomes" id="UP001482520"/>
    </source>
</evidence>
<keyword evidence="2" id="KW-0812">Transmembrane</keyword>
<evidence type="ECO:0000313" key="3">
    <source>
        <dbReference type="EMBL" id="MEQ7849092.1"/>
    </source>
</evidence>
<evidence type="ECO:0000256" key="1">
    <source>
        <dbReference type="SAM" id="MobiDB-lite"/>
    </source>
</evidence>
<dbReference type="RefSeq" id="WP_349498368.1">
    <property type="nucleotide sequence ID" value="NZ_JBEFCW010000006.1"/>
</dbReference>
<reference evidence="3 4" key="1">
    <citation type="submission" date="2024-02" db="EMBL/GenBank/DDBJ databases">
        <title>Full genome sequence of Nocardioides kribbensis.</title>
        <authorList>
            <person name="Poletto B.L."/>
            <person name="Silva G."/>
            <person name="Galante D."/>
            <person name="Campos K.R."/>
            <person name="Santos M.B.N."/>
            <person name="Sacchi C.T."/>
        </authorList>
    </citation>
    <scope>NUCLEOTIDE SEQUENCE [LARGE SCALE GENOMIC DNA]</scope>
    <source>
        <strain evidence="3 4">O4R</strain>
    </source>
</reference>
<dbReference type="EMBL" id="JBEGDP010000028">
    <property type="protein sequence ID" value="MEQ7849092.1"/>
    <property type="molecule type" value="Genomic_DNA"/>
</dbReference>
<name>A0ABV1P2V7_9ACTN</name>
<gene>
    <name evidence="3" type="ORF">V6R90_17585</name>
</gene>
<feature type="transmembrane region" description="Helical" evidence="2">
    <location>
        <begin position="315"/>
        <end position="337"/>
    </location>
</feature>
<evidence type="ECO:0000256" key="2">
    <source>
        <dbReference type="SAM" id="Phobius"/>
    </source>
</evidence>
<sequence>MPAPDPATPAPSSTASSDTPSDAPADARPDTSPGTPTRAGWRRVAPLAAWWVVVLGGVAALVVALLDVVPADERLLSGIGSVAVTSAYTWALVARAGGRPLLFGALALLLGVGVLVLDEDWLRTGAAVMTCAVASVLGVMLTVPAQRFVQAARECALAVLVAAGGALAMLGFEPVIAQVRFEYTVFGLSLLAAFALVHRLGAGLHGLGRRGLVGVLGGGILLALTLAYAELLRRYGPGDAVDSVLDGVRWTRETLGAFPRPIETVLGVPALAWGCHMRARRRQGWWICAFGVAATAPVTTALMNPATSLLEAGLSVGYGLVVGLVIGFVVIRVDLALTGPRGSRARRAEAEAAVRPEPPRASALQ</sequence>
<protein>
    <submittedName>
        <fullName evidence="3">Uncharacterized protein</fullName>
    </submittedName>
</protein>
<organism evidence="3 4">
    <name type="scientific">Nocardioides kribbensis</name>
    <dbReference type="NCBI Taxonomy" id="305517"/>
    <lineage>
        <taxon>Bacteria</taxon>
        <taxon>Bacillati</taxon>
        <taxon>Actinomycetota</taxon>
        <taxon>Actinomycetes</taxon>
        <taxon>Propionibacteriales</taxon>
        <taxon>Nocardioidaceae</taxon>
        <taxon>Nocardioides</taxon>
    </lineage>
</organism>
<keyword evidence="2" id="KW-1133">Transmembrane helix</keyword>
<keyword evidence="2" id="KW-0472">Membrane</keyword>
<feature type="transmembrane region" description="Helical" evidence="2">
    <location>
        <begin position="100"/>
        <end position="117"/>
    </location>
</feature>
<accession>A0ABV1P2V7</accession>
<feature type="transmembrane region" description="Helical" evidence="2">
    <location>
        <begin position="212"/>
        <end position="229"/>
    </location>
</feature>
<feature type="transmembrane region" description="Helical" evidence="2">
    <location>
        <begin position="48"/>
        <end position="69"/>
    </location>
</feature>
<feature type="transmembrane region" description="Helical" evidence="2">
    <location>
        <begin position="123"/>
        <end position="143"/>
    </location>
</feature>
<feature type="transmembrane region" description="Helical" evidence="2">
    <location>
        <begin position="285"/>
        <end position="303"/>
    </location>
</feature>